<dbReference type="InterPro" id="IPR052998">
    <property type="entry name" value="Hetero-Diels-Alderase-like"/>
</dbReference>
<feature type="signal peptide" evidence="1">
    <location>
        <begin position="1"/>
        <end position="21"/>
    </location>
</feature>
<keyword evidence="3" id="KW-1185">Reference proteome</keyword>
<organism evidence="2 3">
    <name type="scientific">Apiospora kogelbergensis</name>
    <dbReference type="NCBI Taxonomy" id="1337665"/>
    <lineage>
        <taxon>Eukaryota</taxon>
        <taxon>Fungi</taxon>
        <taxon>Dikarya</taxon>
        <taxon>Ascomycota</taxon>
        <taxon>Pezizomycotina</taxon>
        <taxon>Sordariomycetes</taxon>
        <taxon>Xylariomycetidae</taxon>
        <taxon>Amphisphaeriales</taxon>
        <taxon>Apiosporaceae</taxon>
        <taxon>Apiospora</taxon>
    </lineage>
</organism>
<proteinExistence type="predicted"/>
<keyword evidence="1" id="KW-0732">Signal</keyword>
<sequence>MKLFYWSKILYLVSFLAPTFAGVFAGGLSPQVPHRLIHQFPVMTWLQSVYVRSNGDILTSTASPDASVYYVSGVVTGEPVVSLLHRFEGLNVTTAMVEYEPDVYIVIAGQQSTIGRGINGTFGMWQLDFRPTVQTNPGSPNITELVHFTEGGLCSGFDRLPHAPHILLVSDTTIGGVWRVDLRSRQLDLAIEDIHMRPLPWALTQAGITNLHIRNGYIYFTNSYEATVYRLAITEDGYAAHDGDSEVVKKVRSLFVDNFDFGPRGGDTIWAASHANNQLLAITSDGEDTVVLGTPNEMTLAGPVATMFGRLDNDTDTLYVVTDGGLLTAVNGTTVEGGKIVAVDTRPFFKSLLSDASELEDL</sequence>
<dbReference type="AlphaFoldDB" id="A0AAW0QFL0"/>
<dbReference type="PANTHER" id="PTHR42060:SF1">
    <property type="entry name" value="NHL REPEAT-CONTAINING PROTEIN"/>
    <property type="match status" value="1"/>
</dbReference>
<dbReference type="Proteomes" id="UP001392437">
    <property type="component" value="Unassembled WGS sequence"/>
</dbReference>
<evidence type="ECO:0000313" key="2">
    <source>
        <dbReference type="EMBL" id="KAK8099998.1"/>
    </source>
</evidence>
<dbReference type="EMBL" id="JAQQWP010000009">
    <property type="protein sequence ID" value="KAK8099998.1"/>
    <property type="molecule type" value="Genomic_DNA"/>
</dbReference>
<protein>
    <submittedName>
        <fullName evidence="2">Uncharacterized protein</fullName>
    </submittedName>
</protein>
<evidence type="ECO:0000256" key="1">
    <source>
        <dbReference type="SAM" id="SignalP"/>
    </source>
</evidence>
<dbReference type="PANTHER" id="PTHR42060">
    <property type="entry name" value="NHL REPEAT-CONTAINING PROTEIN-RELATED"/>
    <property type="match status" value="1"/>
</dbReference>
<accession>A0AAW0QFL0</accession>
<dbReference type="Gene3D" id="2.120.10.30">
    <property type="entry name" value="TolB, C-terminal domain"/>
    <property type="match status" value="1"/>
</dbReference>
<comment type="caution">
    <text evidence="2">The sequence shown here is derived from an EMBL/GenBank/DDBJ whole genome shotgun (WGS) entry which is preliminary data.</text>
</comment>
<dbReference type="InterPro" id="IPR011042">
    <property type="entry name" value="6-blade_b-propeller_TolB-like"/>
</dbReference>
<feature type="chain" id="PRO_5043654080" evidence="1">
    <location>
        <begin position="22"/>
        <end position="362"/>
    </location>
</feature>
<dbReference type="SUPFAM" id="SSF63829">
    <property type="entry name" value="Calcium-dependent phosphotriesterase"/>
    <property type="match status" value="1"/>
</dbReference>
<evidence type="ECO:0000313" key="3">
    <source>
        <dbReference type="Proteomes" id="UP001392437"/>
    </source>
</evidence>
<name>A0AAW0QFL0_9PEZI</name>
<reference evidence="2 3" key="1">
    <citation type="submission" date="2023-01" db="EMBL/GenBank/DDBJ databases">
        <title>Analysis of 21 Apiospora genomes using comparative genomics revels a genus with tremendous synthesis potential of carbohydrate active enzymes and secondary metabolites.</title>
        <authorList>
            <person name="Sorensen T."/>
        </authorList>
    </citation>
    <scope>NUCLEOTIDE SEQUENCE [LARGE SCALE GENOMIC DNA]</scope>
    <source>
        <strain evidence="2 3">CBS 117206</strain>
    </source>
</reference>
<gene>
    <name evidence="2" type="ORF">PG999_010372</name>
</gene>